<name>A0A840FUV9_9BURK</name>
<gene>
    <name evidence="1" type="ORF">GGD71_004736</name>
</gene>
<reference evidence="1 2" key="1">
    <citation type="submission" date="2020-08" db="EMBL/GenBank/DDBJ databases">
        <title>Genomic Encyclopedia of Type Strains, Phase IV (KMG-V): Genome sequencing to study the core and pangenomes of soil and plant-associated prokaryotes.</title>
        <authorList>
            <person name="Whitman W."/>
        </authorList>
    </citation>
    <scope>NUCLEOTIDE SEQUENCE [LARGE SCALE GENOMIC DNA]</scope>
    <source>
        <strain evidence="1 2">34/80</strain>
    </source>
</reference>
<sequence>MQLYKYRSAATWDNPNCNTARIFRDGKLYYARPTTLNDPYEAHIEFDMSSCAEKAKVSHLRVLRERNRLNGNYMETLHQTWEQVKRNVEVQMNHIKNGTMDFHSYYRDVMDHHGVLSLSEERNNLLLWAHYGAEHRGICLGLDWPNTGLPEAVEVSYHTMYREVDIWAHTEQELARLACFQKSAEWSYEREWRSFSTAEYERYSNLDLTPEAAEKLRIAEGSGDTWTAKHIREQHTFGYVRPTVFGHRAREFKKESLTEVIFGARMELSDIALHKTEILGLGYVPTFYRVVRNKKRYALDLEFA</sequence>
<accession>A0A840FUV9</accession>
<dbReference type="Proteomes" id="UP000524450">
    <property type="component" value="Unassembled WGS sequence"/>
</dbReference>
<dbReference type="EMBL" id="JACIFZ010000006">
    <property type="protein sequence ID" value="MBB4223945.1"/>
    <property type="molecule type" value="Genomic_DNA"/>
</dbReference>
<proteinExistence type="predicted"/>
<evidence type="ECO:0000313" key="2">
    <source>
        <dbReference type="Proteomes" id="UP000524450"/>
    </source>
</evidence>
<protein>
    <recommendedName>
        <fullName evidence="3">DUF2971 domain-containing protein</fullName>
    </recommendedName>
</protein>
<dbReference type="RefSeq" id="WP_184641028.1">
    <property type="nucleotide sequence ID" value="NZ_JACIFZ010000006.1"/>
</dbReference>
<evidence type="ECO:0000313" key="1">
    <source>
        <dbReference type="EMBL" id="MBB4223945.1"/>
    </source>
</evidence>
<comment type="caution">
    <text evidence="1">The sequence shown here is derived from an EMBL/GenBank/DDBJ whole genome shotgun (WGS) entry which is preliminary data.</text>
</comment>
<organism evidence="1 2">
    <name type="scientific">Variovorax guangxiensis</name>
    <dbReference type="NCBI Taxonomy" id="1775474"/>
    <lineage>
        <taxon>Bacteria</taxon>
        <taxon>Pseudomonadati</taxon>
        <taxon>Pseudomonadota</taxon>
        <taxon>Betaproteobacteria</taxon>
        <taxon>Burkholderiales</taxon>
        <taxon>Comamonadaceae</taxon>
        <taxon>Variovorax</taxon>
    </lineage>
</organism>
<dbReference type="AlphaFoldDB" id="A0A840FUV9"/>
<evidence type="ECO:0008006" key="3">
    <source>
        <dbReference type="Google" id="ProtNLM"/>
    </source>
</evidence>